<evidence type="ECO:0000256" key="1">
    <source>
        <dbReference type="SAM" id="SignalP"/>
    </source>
</evidence>
<reference evidence="2 3" key="1">
    <citation type="journal article" date="2017" name="Chemistry">
        <title>Isolation, Biosynthesis and Chemical Modifications of Rubterolones A-F: Rare Tropolone Alkaloids from Actinomadura sp. 5-2.</title>
        <authorList>
            <person name="Guo H."/>
            <person name="Benndorf R."/>
            <person name="Leichnitz D."/>
            <person name="Klassen J.L."/>
            <person name="Vollmers J."/>
            <person name="Gorls H."/>
            <person name="Steinacker M."/>
            <person name="Weigel C."/>
            <person name="Dahse H.M."/>
            <person name="Kaster A.K."/>
            <person name="de Beer Z.W."/>
            <person name="Poulsen M."/>
            <person name="Beemelmanns C."/>
        </authorList>
    </citation>
    <scope>NUCLEOTIDE SEQUENCE [LARGE SCALE GENOMIC DNA]</scope>
    <source>
        <strain evidence="2 3">5-2</strain>
    </source>
</reference>
<dbReference type="Proteomes" id="UP000242367">
    <property type="component" value="Unassembled WGS sequence"/>
</dbReference>
<dbReference type="RefSeq" id="WP_103563203.1">
    <property type="nucleotide sequence ID" value="NZ_MTBP01000002.1"/>
</dbReference>
<dbReference type="PROSITE" id="PS51318">
    <property type="entry name" value="TAT"/>
    <property type="match status" value="1"/>
</dbReference>
<dbReference type="AlphaFoldDB" id="A0A2P4UG65"/>
<feature type="signal peptide" evidence="1">
    <location>
        <begin position="1"/>
        <end position="33"/>
    </location>
</feature>
<comment type="caution">
    <text evidence="2">The sequence shown here is derived from an EMBL/GenBank/DDBJ whole genome shotgun (WGS) entry which is preliminary data.</text>
</comment>
<keyword evidence="1" id="KW-0732">Signal</keyword>
<proteinExistence type="predicted"/>
<feature type="chain" id="PRO_5015142999" evidence="1">
    <location>
        <begin position="34"/>
        <end position="362"/>
    </location>
</feature>
<evidence type="ECO:0000313" key="2">
    <source>
        <dbReference type="EMBL" id="POM24030.1"/>
    </source>
</evidence>
<dbReference type="EMBL" id="MTBP01000002">
    <property type="protein sequence ID" value="POM24030.1"/>
    <property type="molecule type" value="Genomic_DNA"/>
</dbReference>
<evidence type="ECO:0000313" key="3">
    <source>
        <dbReference type="Proteomes" id="UP000242367"/>
    </source>
</evidence>
<protein>
    <submittedName>
        <fullName evidence="2">Uncharacterized protein</fullName>
    </submittedName>
</protein>
<accession>A0A2P4UG65</accession>
<gene>
    <name evidence="2" type="ORF">BTM25_26570</name>
</gene>
<organism evidence="2 3">
    <name type="scientific">Actinomadura rubteroloni</name>
    <dbReference type="NCBI Taxonomy" id="1926885"/>
    <lineage>
        <taxon>Bacteria</taxon>
        <taxon>Bacillati</taxon>
        <taxon>Actinomycetota</taxon>
        <taxon>Actinomycetes</taxon>
        <taxon>Streptosporangiales</taxon>
        <taxon>Thermomonosporaceae</taxon>
        <taxon>Actinomadura</taxon>
    </lineage>
</organism>
<keyword evidence="3" id="KW-1185">Reference proteome</keyword>
<name>A0A2P4UG65_9ACTN</name>
<dbReference type="InterPro" id="IPR006311">
    <property type="entry name" value="TAT_signal"/>
</dbReference>
<sequence precursor="true">MQPTLTRRSALAAVFTAVLALGALPAALPAAQAAPPPGAWTAAAVPALTAPSSLHGVAAPDPAHAFAVGMEAKETVPVLLRTVNGVWTRDPAPAGIAPKLVDVAAGSASNVWAVGQRALDDRVPARAVHWNGRRWKPVELPLLTPMAVSVDSAGKPWVTGVNVNESDGSAVYRRRGGTWEKSLDLPPGTTLSAIAARSPRDVWAGGLASSSTDPTALYHFDGTAWTRVEWPGTWSRWVMQIAPVSAREAWFYEMPLDPLFSGPALVHWKDGVFTEHKIPAPGSGGLTAQVADPGFLGDITLDGAGGVWLQNNRENAFLHFDGTSWTRVAKPSTSGYLWDLARVPHTRTVWAAGDSGALLRFG</sequence>